<proteinExistence type="predicted"/>
<comment type="caution">
    <text evidence="1">The sequence shown here is derived from an EMBL/GenBank/DDBJ whole genome shotgun (WGS) entry which is preliminary data.</text>
</comment>
<evidence type="ECO:0000313" key="2">
    <source>
        <dbReference type="Proteomes" id="UP000579605"/>
    </source>
</evidence>
<keyword evidence="2" id="KW-1185">Reference proteome</keyword>
<gene>
    <name evidence="1" type="ORF">F4554_003722</name>
</gene>
<evidence type="ECO:0008006" key="3">
    <source>
        <dbReference type="Google" id="ProtNLM"/>
    </source>
</evidence>
<dbReference type="RefSeq" id="WP_179788726.1">
    <property type="nucleotide sequence ID" value="NZ_BAAARR010000020.1"/>
</dbReference>
<protein>
    <recommendedName>
        <fullName evidence="3">ANTAR domain-containing protein</fullName>
    </recommendedName>
</protein>
<organism evidence="1 2">
    <name type="scientific">Actinopolymorpha rutila</name>
    <dbReference type="NCBI Taxonomy" id="446787"/>
    <lineage>
        <taxon>Bacteria</taxon>
        <taxon>Bacillati</taxon>
        <taxon>Actinomycetota</taxon>
        <taxon>Actinomycetes</taxon>
        <taxon>Propionibacteriales</taxon>
        <taxon>Actinopolymorphaceae</taxon>
        <taxon>Actinopolymorpha</taxon>
    </lineage>
</organism>
<dbReference type="Proteomes" id="UP000579605">
    <property type="component" value="Unassembled WGS sequence"/>
</dbReference>
<reference evidence="1 2" key="1">
    <citation type="submission" date="2020-07" db="EMBL/GenBank/DDBJ databases">
        <title>Sequencing the genomes of 1000 actinobacteria strains.</title>
        <authorList>
            <person name="Klenk H.-P."/>
        </authorList>
    </citation>
    <scope>NUCLEOTIDE SEQUENCE [LARGE SCALE GENOMIC DNA]</scope>
    <source>
        <strain evidence="1 2">DSM 18448</strain>
    </source>
</reference>
<dbReference type="EMBL" id="JACBZH010000001">
    <property type="protein sequence ID" value="NYH91084.1"/>
    <property type="molecule type" value="Genomic_DNA"/>
</dbReference>
<dbReference type="AlphaFoldDB" id="A0A852ZDV4"/>
<name>A0A852ZDV4_9ACTN</name>
<evidence type="ECO:0000313" key="1">
    <source>
        <dbReference type="EMBL" id="NYH91084.1"/>
    </source>
</evidence>
<sequence>METGPLSRHIADAARELQDETDAQATLDKAVGLAVRLVGAAEEAAISLVHRGGRIYTPAATSDVERRVDKLQ</sequence>
<accession>A0A852ZDV4</accession>